<dbReference type="InterPro" id="IPR011042">
    <property type="entry name" value="6-blade_b-propeller_TolB-like"/>
</dbReference>
<accession>A0A819MDF4</accession>
<evidence type="ECO:0000313" key="6">
    <source>
        <dbReference type="Proteomes" id="UP000663881"/>
    </source>
</evidence>
<evidence type="ECO:0000313" key="4">
    <source>
        <dbReference type="EMBL" id="CAF0839834.1"/>
    </source>
</evidence>
<dbReference type="Gene3D" id="2.120.10.30">
    <property type="entry name" value="TolB, C-terminal domain"/>
    <property type="match status" value="3"/>
</dbReference>
<evidence type="ECO:0000256" key="1">
    <source>
        <dbReference type="ARBA" id="ARBA00022737"/>
    </source>
</evidence>
<dbReference type="EMBL" id="CAJNON010000036">
    <property type="protein sequence ID" value="CAF0839834.1"/>
    <property type="molecule type" value="Genomic_DNA"/>
</dbReference>
<keyword evidence="3" id="KW-1133">Transmembrane helix</keyword>
<feature type="transmembrane region" description="Helical" evidence="3">
    <location>
        <begin position="34"/>
        <end position="57"/>
    </location>
</feature>
<proteinExistence type="predicted"/>
<feature type="repeat" description="NHL" evidence="2">
    <location>
        <begin position="373"/>
        <end position="409"/>
    </location>
</feature>
<evidence type="ECO:0000256" key="3">
    <source>
        <dbReference type="SAM" id="Phobius"/>
    </source>
</evidence>
<feature type="repeat" description="NHL" evidence="2">
    <location>
        <begin position="131"/>
        <end position="168"/>
    </location>
</feature>
<dbReference type="InterPro" id="IPR050952">
    <property type="entry name" value="TRIM-NHL_E3_ligases"/>
</dbReference>
<keyword evidence="3" id="KW-0472">Membrane</keyword>
<dbReference type="EMBL" id="CAJOAY010002762">
    <property type="protein sequence ID" value="CAF3977759.1"/>
    <property type="molecule type" value="Genomic_DNA"/>
</dbReference>
<sequence length="411" mass="46061">MNMNNRVGPDESAVINSSPTPFRRFYEHFRKRKLIRIIFSIICIIVITAVITTTILLNKTEREKISTTEVTTSTTTKEITITSSSSTTTTTTTATTSSTTTSEQLIPSVIIDKNTKWKQNAITVAGGNEQGSGLNQLSQPNGIYIDDDDQSIYIADTQNHRIVKWKFDANNGEIVPSINEPGNPVNKLMGPTDVILDKKKTYLIICDRGNRRVIKWSVQNSQDQQILIHNILCLGLSMNNNEDLYISDPDKHQVIRWRQGDIDNLVVAGGNKGSQFNQLDMPRYIFVDEYDSVYVADSFNNRVMKWTRNATQGILIAPGQVSDKNSNSMIAPMGVIVDHMGNIYVSCVRSHQIMRWSSDAIDGTTVVGEKNMGSGFTQFVQPYDLSFDRQGNLYVVDAGNNRIQKFDIDLD</sequence>
<dbReference type="CDD" id="cd05819">
    <property type="entry name" value="NHL"/>
    <property type="match status" value="1"/>
</dbReference>
<dbReference type="InterPro" id="IPR001258">
    <property type="entry name" value="NHL_repeat"/>
</dbReference>
<dbReference type="Proteomes" id="UP000663891">
    <property type="component" value="Unassembled WGS sequence"/>
</dbReference>
<evidence type="ECO:0008006" key="7">
    <source>
        <dbReference type="Google" id="ProtNLM"/>
    </source>
</evidence>
<dbReference type="PANTHER" id="PTHR24104">
    <property type="entry name" value="E3 UBIQUITIN-PROTEIN LIGASE NHLRC1-RELATED"/>
    <property type="match status" value="1"/>
</dbReference>
<comment type="caution">
    <text evidence="5">The sequence shown here is derived from an EMBL/GenBank/DDBJ whole genome shotgun (WGS) entry which is preliminary data.</text>
</comment>
<name>A0A819MDF4_9BILA</name>
<organism evidence="5 6">
    <name type="scientific">Adineta steineri</name>
    <dbReference type="NCBI Taxonomy" id="433720"/>
    <lineage>
        <taxon>Eukaryota</taxon>
        <taxon>Metazoa</taxon>
        <taxon>Spiralia</taxon>
        <taxon>Gnathifera</taxon>
        <taxon>Rotifera</taxon>
        <taxon>Eurotatoria</taxon>
        <taxon>Bdelloidea</taxon>
        <taxon>Adinetida</taxon>
        <taxon>Adinetidae</taxon>
        <taxon>Adineta</taxon>
    </lineage>
</organism>
<dbReference type="OrthoDB" id="10039644at2759"/>
<protein>
    <recommendedName>
        <fullName evidence="7">NHL repeat containing protein</fullName>
    </recommendedName>
</protein>
<dbReference type="SUPFAM" id="SSF101898">
    <property type="entry name" value="NHL repeat"/>
    <property type="match status" value="1"/>
</dbReference>
<reference evidence="5" key="1">
    <citation type="submission" date="2021-02" db="EMBL/GenBank/DDBJ databases">
        <authorList>
            <person name="Nowell W R."/>
        </authorList>
    </citation>
    <scope>NUCLEOTIDE SEQUENCE</scope>
</reference>
<evidence type="ECO:0000313" key="5">
    <source>
        <dbReference type="EMBL" id="CAF3977759.1"/>
    </source>
</evidence>
<dbReference type="Pfam" id="PF01436">
    <property type="entry name" value="NHL"/>
    <property type="match status" value="2"/>
</dbReference>
<gene>
    <name evidence="5" type="ORF">OKA104_LOCUS28479</name>
    <name evidence="4" type="ORF">VCS650_LOCUS6073</name>
</gene>
<keyword evidence="3" id="KW-0812">Transmembrane</keyword>
<dbReference type="AlphaFoldDB" id="A0A819MDF4"/>
<evidence type="ECO:0000256" key="2">
    <source>
        <dbReference type="PROSITE-ProRule" id="PRU00504"/>
    </source>
</evidence>
<keyword evidence="1" id="KW-0677">Repeat</keyword>
<dbReference type="Proteomes" id="UP000663881">
    <property type="component" value="Unassembled WGS sequence"/>
</dbReference>
<dbReference type="PROSITE" id="PS51125">
    <property type="entry name" value="NHL"/>
    <property type="match status" value="2"/>
</dbReference>